<dbReference type="GeneID" id="66075943"/>
<keyword evidence="2" id="KW-1133">Transmembrane helix</keyword>
<feature type="compositionally biased region" description="Low complexity" evidence="1">
    <location>
        <begin position="94"/>
        <end position="116"/>
    </location>
</feature>
<evidence type="ECO:0000256" key="2">
    <source>
        <dbReference type="SAM" id="Phobius"/>
    </source>
</evidence>
<feature type="compositionally biased region" description="Polar residues" evidence="1">
    <location>
        <begin position="160"/>
        <end position="177"/>
    </location>
</feature>
<feature type="region of interest" description="Disordered" evidence="1">
    <location>
        <begin position="73"/>
        <end position="126"/>
    </location>
</feature>
<reference evidence="3" key="1">
    <citation type="journal article" date="2021" name="Genome Biol. Evol.">
        <title>The assembled and annotated genome of the fairy-ring fungus Marasmius oreades.</title>
        <authorList>
            <person name="Hiltunen M."/>
            <person name="Ament-Velasquez S.L."/>
            <person name="Johannesson H."/>
        </authorList>
    </citation>
    <scope>NUCLEOTIDE SEQUENCE</scope>
    <source>
        <strain evidence="3">03SP1</strain>
    </source>
</reference>
<feature type="transmembrane region" description="Helical" evidence="2">
    <location>
        <begin position="46"/>
        <end position="67"/>
    </location>
</feature>
<proteinExistence type="predicted"/>
<protein>
    <submittedName>
        <fullName evidence="3">Uncharacterized protein</fullName>
    </submittedName>
</protein>
<feature type="region of interest" description="Disordered" evidence="1">
    <location>
        <begin position="160"/>
        <end position="189"/>
    </location>
</feature>
<keyword evidence="2" id="KW-0472">Membrane</keyword>
<name>A0A9P7S256_9AGAR</name>
<gene>
    <name evidence="3" type="ORF">E1B28_006867</name>
</gene>
<organism evidence="3 4">
    <name type="scientific">Marasmius oreades</name>
    <name type="common">fairy-ring Marasmius</name>
    <dbReference type="NCBI Taxonomy" id="181124"/>
    <lineage>
        <taxon>Eukaryota</taxon>
        <taxon>Fungi</taxon>
        <taxon>Dikarya</taxon>
        <taxon>Basidiomycota</taxon>
        <taxon>Agaricomycotina</taxon>
        <taxon>Agaricomycetes</taxon>
        <taxon>Agaricomycetidae</taxon>
        <taxon>Agaricales</taxon>
        <taxon>Marasmiineae</taxon>
        <taxon>Marasmiaceae</taxon>
        <taxon>Marasmius</taxon>
    </lineage>
</organism>
<feature type="region of interest" description="Disordered" evidence="1">
    <location>
        <begin position="19"/>
        <end position="41"/>
    </location>
</feature>
<dbReference type="AlphaFoldDB" id="A0A9P7S256"/>
<comment type="caution">
    <text evidence="3">The sequence shown here is derived from an EMBL/GenBank/DDBJ whole genome shotgun (WGS) entry which is preliminary data.</text>
</comment>
<dbReference type="KEGG" id="more:E1B28_006867"/>
<keyword evidence="2" id="KW-0812">Transmembrane</keyword>
<evidence type="ECO:0000313" key="3">
    <source>
        <dbReference type="EMBL" id="KAG7093178.1"/>
    </source>
</evidence>
<keyword evidence="4" id="KW-1185">Reference proteome</keyword>
<feature type="compositionally biased region" description="Polar residues" evidence="1">
    <location>
        <begin position="19"/>
        <end position="28"/>
    </location>
</feature>
<evidence type="ECO:0000313" key="4">
    <source>
        <dbReference type="Proteomes" id="UP001049176"/>
    </source>
</evidence>
<dbReference type="EMBL" id="CM032184">
    <property type="protein sequence ID" value="KAG7093178.1"/>
    <property type="molecule type" value="Genomic_DNA"/>
</dbReference>
<accession>A0A9P7S256</accession>
<sequence>MPVLPQPLFELAVSQTLSPVPLPSSSKGQLPERFEPPKQRKLSPGAIVGISVGVALLVLLIILYTILASTRYRRTGTNPQSSRSPNPDPDDEPPLLNRPTQFQATTSSSPDTPSHSNAPNDIDPFINPDIPRISILDVDGRSISIVPVDGHDDPGCSIPPATSNSVDRPLVSTSTSRFDGAPIEENDRKASREIGAMMSALRQARRKISVRTGKRGNRALG</sequence>
<dbReference type="Proteomes" id="UP001049176">
    <property type="component" value="Chromosome 4"/>
</dbReference>
<evidence type="ECO:0000256" key="1">
    <source>
        <dbReference type="SAM" id="MobiDB-lite"/>
    </source>
</evidence>
<dbReference type="RefSeq" id="XP_043009648.1">
    <property type="nucleotide sequence ID" value="XM_043151568.1"/>
</dbReference>